<dbReference type="SMART" id="SM00167">
    <property type="entry name" value="VPS9"/>
    <property type="match status" value="1"/>
</dbReference>
<dbReference type="InterPro" id="IPR037191">
    <property type="entry name" value="VPS9_dom_sf"/>
</dbReference>
<feature type="compositionally biased region" description="Basic residues" evidence="1">
    <location>
        <begin position="1156"/>
        <end position="1178"/>
    </location>
</feature>
<dbReference type="GO" id="GO:0005829">
    <property type="term" value="C:cytosol"/>
    <property type="evidence" value="ECO:0007669"/>
    <property type="project" value="TreeGrafter"/>
</dbReference>
<evidence type="ECO:0000313" key="4">
    <source>
        <dbReference type="Proteomes" id="UP000008909"/>
    </source>
</evidence>
<reference key="2">
    <citation type="submission" date="2011-10" db="EMBL/GenBank/DDBJ databases">
        <title>The genome and transcriptome sequence of Clonorchis sinensis provide insights into the carcinogenic liver fluke.</title>
        <authorList>
            <person name="Wang X."/>
            <person name="Huang Y."/>
            <person name="Chen W."/>
            <person name="Liu H."/>
            <person name="Guo L."/>
            <person name="Chen Y."/>
            <person name="Luo F."/>
            <person name="Zhou W."/>
            <person name="Sun J."/>
            <person name="Mao Q."/>
            <person name="Liang P."/>
            <person name="Zhou C."/>
            <person name="Tian Y."/>
            <person name="Men J."/>
            <person name="Lv X."/>
            <person name="Huang L."/>
            <person name="Zhou J."/>
            <person name="Hu Y."/>
            <person name="Li R."/>
            <person name="Zhang F."/>
            <person name="Lei H."/>
            <person name="Li X."/>
            <person name="Hu X."/>
            <person name="Liang C."/>
            <person name="Xu J."/>
            <person name="Wu Z."/>
            <person name="Yu X."/>
        </authorList>
    </citation>
    <scope>NUCLEOTIDE SEQUENCE</scope>
    <source>
        <strain>Henan</strain>
    </source>
</reference>
<feature type="compositionally biased region" description="Polar residues" evidence="1">
    <location>
        <begin position="1213"/>
        <end position="1226"/>
    </location>
</feature>
<dbReference type="EMBL" id="DF142921">
    <property type="protein sequence ID" value="GAA48967.1"/>
    <property type="molecule type" value="Genomic_DNA"/>
</dbReference>
<dbReference type="PANTHER" id="PTHR23101">
    <property type="entry name" value="RAB GDP/GTP EXCHANGE FACTOR"/>
    <property type="match status" value="1"/>
</dbReference>
<dbReference type="SUPFAM" id="SSF109993">
    <property type="entry name" value="VPS9 domain"/>
    <property type="match status" value="1"/>
</dbReference>
<gene>
    <name evidence="3" type="ORF">CLF_102276</name>
</gene>
<feature type="region of interest" description="Disordered" evidence="1">
    <location>
        <begin position="639"/>
        <end position="691"/>
    </location>
</feature>
<reference evidence="3" key="1">
    <citation type="journal article" date="2011" name="Genome Biol.">
        <title>The draft genome of the carcinogenic human liver fluke Clonorchis sinensis.</title>
        <authorList>
            <person name="Wang X."/>
            <person name="Chen W."/>
            <person name="Huang Y."/>
            <person name="Sun J."/>
            <person name="Men J."/>
            <person name="Liu H."/>
            <person name="Luo F."/>
            <person name="Guo L."/>
            <person name="Lv X."/>
            <person name="Deng C."/>
            <person name="Zhou C."/>
            <person name="Fan Y."/>
            <person name="Li X."/>
            <person name="Huang L."/>
            <person name="Hu Y."/>
            <person name="Liang C."/>
            <person name="Hu X."/>
            <person name="Xu J."/>
            <person name="Yu X."/>
        </authorList>
    </citation>
    <scope>NUCLEOTIDE SEQUENCE [LARGE SCALE GENOMIC DNA]</scope>
    <source>
        <strain evidence="3">Henan</strain>
    </source>
</reference>
<proteinExistence type="predicted"/>
<evidence type="ECO:0000256" key="1">
    <source>
        <dbReference type="SAM" id="MobiDB-lite"/>
    </source>
</evidence>
<feature type="compositionally biased region" description="Basic and acidic residues" evidence="1">
    <location>
        <begin position="733"/>
        <end position="746"/>
    </location>
</feature>
<sequence>MQCFVRDLRSTTSKLFRDEVLLSYERQNIQNMLLDGKVIHEDMLKLLWILHRQRVKLLFSGRLAKSSGARVAWFTRLHFDSKLENSCYSHHLEIFRHLRDNPNVIVNLLVLFESNPEILEILCFLTLTTVGNFAIDRQDVSFLANVIHAIQPHSPRFPMNYTPFASLFNVCFCDTHQAHGFMCVLLHDVVARISEVTYVPDRHSGHDDLMHGACSVSRSIFYSDVRCLPRCFSEEEFCLMVNLLIRRFIEAVPLFPQPLLVLLKIYRQRLASAGDLAVEIFPRSVEFLTSAFMVRAIVQPLLYGYYSDQYLDPSGRKILHQVASAFKFLALNCIPSEHTCKPTGTTPELGVSQDMLMKQCDVAGLHEAFERIFEQADKIPNVSPAQIDGTDGIQRPKVADGFRNKSPVGLPSSLTGEMNPPPITIVTASDLNVLIGCLRILVQQRPDVHGNLRKMLDHLPERVPGSLVGVRSQSNETHVARAANRKDGAPSGSSSKQYELVCLDPSKDSNTLAPNSGLPTDSTRTSPKPKRSGSTGRLAVQDNRVDHLLRQQNQFGSLGRVNQAVQMTQIQSDPYLSDSRQDDRPYETVFVMSHGNSCYQIQGNVLSEKQFLGSCDTALTDADPLHSDASEVYTDLFGTSGTAEHANDPPPVKRSNPVSQSQSSSGLSRSSGDVGEADVHEDDVGDANSSPRHGFLYDRLLDSSECNLLDNSFTGDGGLDVLNTTNEEELLGGEDRSNDRSSDVSERSGCTSLASSAHALGRRMQHNTVLADCSLTSDDLVEVPEARASQRVFNAVEPPDCSSTGRTRHSGQPSSVEAVEKRTRFSVSEFSRANDSYGPRQETQRATGRRSVQRSSFGATERDHKPNGCNSLRTRLVRTTSAELLLRHDVSRRLSPIAAIGLPAAGPSSDSHQPTPSNPKRSSSLNNLQSASGFRVRSIEMQETQDGNDSLPTPDTQEADERSSVRTCSSCGIHLTGGEALPRTTDAPRVPLDDSNLNGRLDEDDALSDLPLSSANVSGRVTPLSLASSASRATSGVVVPHILDHPNTSRGHAYSRSGFVLPTPPVTLSTSGGVVGSVGTARCCLIDFPPTILQRNMSSDVTDKFGKFDLPPVRIAESEARSTVSDTWSTDVLPSDTEYPDIGPDLLGSDIPSGRPSHHNNHHHHRHHYHRHHHHRNHHDTDNCNQSAGHVAHPGLTGAGSIRPVADARSGSARITSDEVSPTESHSQPNQSSPNSQPTSIHVELNRHEQSLDLDATASQRQNSIRKVPRIPNGSVVQLDVRRRLKPSESRVHTTPPSTTAPTLNAPHGDNCSTQSIRSLQSCPARNATCDTPSGDVMSTSSSSTRLAGVQLIKDGCSRLKSKVVLRSRFSLKQSVNPTNSPRSVFHWNPDSKQATDSTKRMEETTIPTQPDSNIGTRPVADAGAATTSQPVPEIAPLSSSLASLSSRATNSSSASSSAHSLNIDPDDFTTHVAPDTSANTLIVRGEESVDQMMARYRMKMDSVRRMTVNFSLSTEAKSSSDYNENPRSVSSTGLFGDWTSDTRSALATQSLESIRERVRHGLRIIFSNSNIRSVGRQILDKAEFALQASARDTHLRSQGFKEEDAFFFIVLQALLAEAIAYQDSALVTTIRETGRLFRLLVDGLKSDQLVQTEARSSKSASPSRYNTIVPGLLADLRSERRHRRAYFAYLIRTSIRVAQANQHLNSLKLRIRHNLSLQCDNLLYNAITSFLDSQLELFEDFYARLTKARSSSEAEELPCVARGLVNQFIHTLVTKWNALSLQLFSAPLDDPDFAYLSTSVSGPSHLIRLVMEKVYRSGIWMNDASVERERDVLLHRELASLGHLFTANDLQIPERFHILQPFISVQEELRLFDRSHVPNEMLQRLKSVNDQIVTTLALVSPDSPPSADDLLPVLIYVIIQVNPPRLLTNIAFIETFGSNLEGGDQYSWCQFRAAVAEVRRLLSAVLLDEDSTHSHTG</sequence>
<feature type="region of interest" description="Disordered" evidence="1">
    <location>
        <begin position="1119"/>
        <end position="1240"/>
    </location>
</feature>
<dbReference type="PROSITE" id="PS51205">
    <property type="entry name" value="VPS9"/>
    <property type="match status" value="1"/>
</dbReference>
<dbReference type="GO" id="GO:0031267">
    <property type="term" value="F:small GTPase binding"/>
    <property type="evidence" value="ECO:0007669"/>
    <property type="project" value="TreeGrafter"/>
</dbReference>
<dbReference type="PANTHER" id="PTHR23101:SF25">
    <property type="entry name" value="GTPASE-ACTIVATING PROTEIN AND VPS9 DOMAIN-CONTAINING PROTEIN 1"/>
    <property type="match status" value="1"/>
</dbReference>
<feature type="region of interest" description="Disordered" evidence="1">
    <location>
        <begin position="467"/>
        <end position="537"/>
    </location>
</feature>
<feature type="compositionally biased region" description="Acidic residues" evidence="1">
    <location>
        <begin position="675"/>
        <end position="685"/>
    </location>
</feature>
<feature type="compositionally biased region" description="Polar residues" evidence="1">
    <location>
        <begin position="508"/>
        <end position="526"/>
    </location>
</feature>
<feature type="region of interest" description="Disordered" evidence="1">
    <location>
        <begin position="796"/>
        <end position="874"/>
    </location>
</feature>
<feature type="compositionally biased region" description="Polar residues" evidence="1">
    <location>
        <begin position="825"/>
        <end position="834"/>
    </location>
</feature>
<feature type="region of interest" description="Disordered" evidence="1">
    <location>
        <begin position="384"/>
        <end position="404"/>
    </location>
</feature>
<feature type="compositionally biased region" description="Basic and acidic residues" evidence="1">
    <location>
        <begin position="1283"/>
        <end position="1292"/>
    </location>
</feature>
<dbReference type="InterPro" id="IPR003123">
    <property type="entry name" value="VPS9"/>
</dbReference>
<feature type="domain" description="VPS9" evidence="2">
    <location>
        <begin position="1829"/>
        <end position="1968"/>
    </location>
</feature>
<feature type="compositionally biased region" description="Polar residues" evidence="1">
    <location>
        <begin position="942"/>
        <end position="956"/>
    </location>
</feature>
<feature type="compositionally biased region" description="Polar residues" evidence="1">
    <location>
        <begin position="1121"/>
        <end position="1132"/>
    </location>
</feature>
<evidence type="ECO:0000259" key="2">
    <source>
        <dbReference type="PROSITE" id="PS51205"/>
    </source>
</evidence>
<feature type="region of interest" description="Disordered" evidence="1">
    <location>
        <begin position="728"/>
        <end position="749"/>
    </location>
</feature>
<dbReference type="GO" id="GO:0030139">
    <property type="term" value="C:endocytic vesicle"/>
    <property type="evidence" value="ECO:0007669"/>
    <property type="project" value="TreeGrafter"/>
</dbReference>
<name>G7Y7N2_CLOSI</name>
<feature type="compositionally biased region" description="Polar residues" evidence="1">
    <location>
        <begin position="1293"/>
        <end position="1303"/>
    </location>
</feature>
<dbReference type="GO" id="GO:0016192">
    <property type="term" value="P:vesicle-mediated transport"/>
    <property type="evidence" value="ECO:0007669"/>
    <property type="project" value="InterPro"/>
</dbReference>
<feature type="compositionally biased region" description="Low complexity" evidence="1">
    <location>
        <begin position="1227"/>
        <end position="1238"/>
    </location>
</feature>
<feature type="region of interest" description="Disordered" evidence="1">
    <location>
        <begin position="1375"/>
        <end position="1433"/>
    </location>
</feature>
<feature type="compositionally biased region" description="Low complexity" evidence="1">
    <location>
        <begin position="659"/>
        <end position="672"/>
    </location>
</feature>
<feature type="region of interest" description="Disordered" evidence="1">
    <location>
        <begin position="1283"/>
        <end position="1307"/>
    </location>
</feature>
<feature type="region of interest" description="Disordered" evidence="1">
    <location>
        <begin position="942"/>
        <end position="1004"/>
    </location>
</feature>
<dbReference type="Gene3D" id="1.20.1050.80">
    <property type="entry name" value="VPS9 domain"/>
    <property type="match status" value="1"/>
</dbReference>
<organism evidence="3 4">
    <name type="scientific">Clonorchis sinensis</name>
    <name type="common">Chinese liver fluke</name>
    <dbReference type="NCBI Taxonomy" id="79923"/>
    <lineage>
        <taxon>Eukaryota</taxon>
        <taxon>Metazoa</taxon>
        <taxon>Spiralia</taxon>
        <taxon>Lophotrochozoa</taxon>
        <taxon>Platyhelminthes</taxon>
        <taxon>Trematoda</taxon>
        <taxon>Digenea</taxon>
        <taxon>Opisthorchiida</taxon>
        <taxon>Opisthorchiata</taxon>
        <taxon>Opisthorchiidae</taxon>
        <taxon>Clonorchis</taxon>
    </lineage>
</organism>
<evidence type="ECO:0000313" key="3">
    <source>
        <dbReference type="EMBL" id="GAA48967.1"/>
    </source>
</evidence>
<feature type="compositionally biased region" description="Polar residues" evidence="1">
    <location>
        <begin position="1406"/>
        <end position="1416"/>
    </location>
</feature>
<dbReference type="Proteomes" id="UP000008909">
    <property type="component" value="Unassembled WGS sequence"/>
</dbReference>
<dbReference type="InterPro" id="IPR045046">
    <property type="entry name" value="Vps9-like"/>
</dbReference>
<dbReference type="GO" id="GO:0005085">
    <property type="term" value="F:guanyl-nucleotide exchange factor activity"/>
    <property type="evidence" value="ECO:0007669"/>
    <property type="project" value="InterPro"/>
</dbReference>
<feature type="compositionally biased region" description="Polar residues" evidence="1">
    <location>
        <begin position="801"/>
        <end position="815"/>
    </location>
</feature>
<keyword evidence="4" id="KW-1185">Reference proteome</keyword>
<feature type="region of interest" description="Disordered" evidence="1">
    <location>
        <begin position="901"/>
        <end position="927"/>
    </location>
</feature>
<accession>G7Y7N2</accession>
<dbReference type="Pfam" id="PF02204">
    <property type="entry name" value="VPS9"/>
    <property type="match status" value="1"/>
</dbReference>
<protein>
    <submittedName>
        <fullName evidence="3">GTPase-activating protein and VPS9 domain-containing protein 1</fullName>
    </submittedName>
</protein>
<feature type="compositionally biased region" description="Polar residues" evidence="1">
    <location>
        <begin position="910"/>
        <end position="927"/>
    </location>
</feature>